<dbReference type="RefSeq" id="WP_146827896.1">
    <property type="nucleotide sequence ID" value="NZ_BAAAYQ010000006.1"/>
</dbReference>
<evidence type="ECO:0000313" key="3">
    <source>
        <dbReference type="EMBL" id="GEO90028.1"/>
    </source>
</evidence>
<protein>
    <recommendedName>
        <fullName evidence="2">MaoC-like domain-containing protein</fullName>
    </recommendedName>
</protein>
<feature type="domain" description="MaoC-like" evidence="2">
    <location>
        <begin position="197"/>
        <end position="284"/>
    </location>
</feature>
<dbReference type="Pfam" id="PF01575">
    <property type="entry name" value="MaoC_dehydratas"/>
    <property type="match status" value="1"/>
</dbReference>
<evidence type="ECO:0000313" key="4">
    <source>
        <dbReference type="Proteomes" id="UP000321769"/>
    </source>
</evidence>
<dbReference type="SUPFAM" id="SSF54637">
    <property type="entry name" value="Thioesterase/thiol ester dehydrase-isomerase"/>
    <property type="match status" value="2"/>
</dbReference>
<accession>A0A512HX39</accession>
<organism evidence="3 4">
    <name type="scientific">Aeromicrobium flavum</name>
    <dbReference type="NCBI Taxonomy" id="416568"/>
    <lineage>
        <taxon>Bacteria</taxon>
        <taxon>Bacillati</taxon>
        <taxon>Actinomycetota</taxon>
        <taxon>Actinomycetes</taxon>
        <taxon>Propionibacteriales</taxon>
        <taxon>Nocardioidaceae</taxon>
        <taxon>Aeromicrobium</taxon>
    </lineage>
</organism>
<comment type="similarity">
    <text evidence="1">Belongs to the enoyl-CoA hydratase/isomerase family.</text>
</comment>
<name>A0A512HX39_9ACTN</name>
<dbReference type="Proteomes" id="UP000321769">
    <property type="component" value="Unassembled WGS sequence"/>
</dbReference>
<reference evidence="3 4" key="1">
    <citation type="submission" date="2019-07" db="EMBL/GenBank/DDBJ databases">
        <title>Whole genome shotgun sequence of Aeromicrobium flavum NBRC 107625.</title>
        <authorList>
            <person name="Hosoyama A."/>
            <person name="Uohara A."/>
            <person name="Ohji S."/>
            <person name="Ichikawa N."/>
        </authorList>
    </citation>
    <scope>NUCLEOTIDE SEQUENCE [LARGE SCALE GENOMIC DNA]</scope>
    <source>
        <strain evidence="3 4">NBRC 107625</strain>
    </source>
</reference>
<dbReference type="InterPro" id="IPR029069">
    <property type="entry name" value="HotDog_dom_sf"/>
</dbReference>
<dbReference type="PANTHER" id="PTHR43841">
    <property type="entry name" value="3-HYDROXYACYL-THIOESTER DEHYDRATASE HTDX-RELATED"/>
    <property type="match status" value="1"/>
</dbReference>
<dbReference type="InterPro" id="IPR002539">
    <property type="entry name" value="MaoC-like_dom"/>
</dbReference>
<dbReference type="AlphaFoldDB" id="A0A512HX39"/>
<sequence>MPEVTTRTFDRAPAGLRLMLKAALPAIPVVGGLPGIKHEKGGLPETVLRRTRVTTDLAHLDRYNEVCGFSRAETLPATYPHIAAHTLHLSLMTDTAFPFPPMGAVHLRNRITQHRPIGREEIYDLTLRAASDEPHPKGRLISLVSEAHVGGELVWDETMTVLFRSRNGGEEPTTPALAGVEAPEGVVHWKLGGDLGRRYGAVSGDRNPIHLYPWTAKAFGFPRQIAHGMWTKAHSLATLQNRLPDAYTVDVEFKKPVLLPSTVVFGTETEGDVTTFGVRDSRKSVPHLVGRVTPA</sequence>
<proteinExistence type="inferred from homology"/>
<keyword evidence="4" id="KW-1185">Reference proteome</keyword>
<dbReference type="EMBL" id="BJZQ01000013">
    <property type="protein sequence ID" value="GEO90028.1"/>
    <property type="molecule type" value="Genomic_DNA"/>
</dbReference>
<evidence type="ECO:0000259" key="2">
    <source>
        <dbReference type="Pfam" id="PF01575"/>
    </source>
</evidence>
<gene>
    <name evidence="3" type="ORF">AFL01nite_23550</name>
</gene>
<dbReference type="PANTHER" id="PTHR43841:SF1">
    <property type="entry name" value="3-HYDROXYACYL-THIOESTER DEHYDRATASE X"/>
    <property type="match status" value="1"/>
</dbReference>
<evidence type="ECO:0000256" key="1">
    <source>
        <dbReference type="ARBA" id="ARBA00005254"/>
    </source>
</evidence>
<dbReference type="Gene3D" id="3.10.129.10">
    <property type="entry name" value="Hotdog Thioesterase"/>
    <property type="match status" value="1"/>
</dbReference>
<dbReference type="OrthoDB" id="9774179at2"/>
<comment type="caution">
    <text evidence="3">The sequence shown here is derived from an EMBL/GenBank/DDBJ whole genome shotgun (WGS) entry which is preliminary data.</text>
</comment>